<dbReference type="AlphaFoldDB" id="A0A8S0SME1"/>
<proteinExistence type="predicted"/>
<comment type="caution">
    <text evidence="1">The sequence shown here is derived from an EMBL/GenBank/DDBJ whole genome shotgun (WGS) entry which is preliminary data.</text>
</comment>
<dbReference type="InterPro" id="IPR015943">
    <property type="entry name" value="WD40/YVTN_repeat-like_dom_sf"/>
</dbReference>
<keyword evidence="2" id="KW-1185">Reference proteome</keyword>
<dbReference type="OrthoDB" id="538223at2759"/>
<evidence type="ECO:0000313" key="1">
    <source>
        <dbReference type="EMBL" id="CAA2994097.1"/>
    </source>
</evidence>
<evidence type="ECO:0000313" key="2">
    <source>
        <dbReference type="Proteomes" id="UP000594638"/>
    </source>
</evidence>
<sequence length="52" mass="6073">MSMSRDGKYLAQGSKDGDVYVVEVKRMEVRHWSRRLHLGSNIASLEFYPSER</sequence>
<dbReference type="Proteomes" id="UP000594638">
    <property type="component" value="Unassembled WGS sequence"/>
</dbReference>
<accession>A0A8S0SME1</accession>
<organism evidence="1 2">
    <name type="scientific">Olea europaea subsp. europaea</name>
    <dbReference type="NCBI Taxonomy" id="158383"/>
    <lineage>
        <taxon>Eukaryota</taxon>
        <taxon>Viridiplantae</taxon>
        <taxon>Streptophyta</taxon>
        <taxon>Embryophyta</taxon>
        <taxon>Tracheophyta</taxon>
        <taxon>Spermatophyta</taxon>
        <taxon>Magnoliopsida</taxon>
        <taxon>eudicotyledons</taxon>
        <taxon>Gunneridae</taxon>
        <taxon>Pentapetalae</taxon>
        <taxon>asterids</taxon>
        <taxon>lamiids</taxon>
        <taxon>Lamiales</taxon>
        <taxon>Oleaceae</taxon>
        <taxon>Oleeae</taxon>
        <taxon>Olea</taxon>
    </lineage>
</organism>
<protein>
    <submittedName>
        <fullName evidence="1">SEC12-like protein 1</fullName>
    </submittedName>
</protein>
<reference evidence="1 2" key="1">
    <citation type="submission" date="2019-12" db="EMBL/GenBank/DDBJ databases">
        <authorList>
            <person name="Alioto T."/>
            <person name="Alioto T."/>
            <person name="Gomez Garrido J."/>
        </authorList>
    </citation>
    <scope>NUCLEOTIDE SEQUENCE [LARGE SCALE GENOMIC DNA]</scope>
</reference>
<gene>
    <name evidence="1" type="ORF">OLEA9_A070735</name>
</gene>
<dbReference type="SUPFAM" id="SSF117289">
    <property type="entry name" value="Nucleoporin domain"/>
    <property type="match status" value="1"/>
</dbReference>
<name>A0A8S0SME1_OLEEU</name>
<dbReference type="Gramene" id="OE9A070735T1">
    <property type="protein sequence ID" value="OE9A070735C1"/>
    <property type="gene ID" value="OE9A070735"/>
</dbReference>
<dbReference type="EMBL" id="CACTIH010005466">
    <property type="protein sequence ID" value="CAA2994097.1"/>
    <property type="molecule type" value="Genomic_DNA"/>
</dbReference>
<dbReference type="Gene3D" id="2.130.10.10">
    <property type="entry name" value="YVTN repeat-like/Quinoprotein amine dehydrogenase"/>
    <property type="match status" value="1"/>
</dbReference>